<accession>A0A2H1VTW0</accession>
<sequence length="104" mass="11310">MTSPALSKLRENVRLLLTKNQPHRSYSCPSSRSPGKPAKKFAAEGSPDPINPSGPYLWWFGGSLKRERNATHHCTVGAVARQPTTAQCAAGLIPAQNNSFKDNH</sequence>
<protein>
    <submittedName>
        <fullName evidence="2">SFRICE_014314</fullName>
    </submittedName>
</protein>
<name>A0A2H1VTW0_SPOFR</name>
<dbReference type="AlphaFoldDB" id="A0A2H1VTW0"/>
<evidence type="ECO:0000256" key="1">
    <source>
        <dbReference type="SAM" id="MobiDB-lite"/>
    </source>
</evidence>
<evidence type="ECO:0000313" key="2">
    <source>
        <dbReference type="EMBL" id="SOQ44275.1"/>
    </source>
</evidence>
<gene>
    <name evidence="2" type="ORF">SFRICE_014314</name>
</gene>
<feature type="region of interest" description="Disordered" evidence="1">
    <location>
        <begin position="20"/>
        <end position="50"/>
    </location>
</feature>
<organism evidence="2">
    <name type="scientific">Spodoptera frugiperda</name>
    <name type="common">Fall armyworm</name>
    <dbReference type="NCBI Taxonomy" id="7108"/>
    <lineage>
        <taxon>Eukaryota</taxon>
        <taxon>Metazoa</taxon>
        <taxon>Ecdysozoa</taxon>
        <taxon>Arthropoda</taxon>
        <taxon>Hexapoda</taxon>
        <taxon>Insecta</taxon>
        <taxon>Pterygota</taxon>
        <taxon>Neoptera</taxon>
        <taxon>Endopterygota</taxon>
        <taxon>Lepidoptera</taxon>
        <taxon>Glossata</taxon>
        <taxon>Ditrysia</taxon>
        <taxon>Noctuoidea</taxon>
        <taxon>Noctuidae</taxon>
        <taxon>Amphipyrinae</taxon>
        <taxon>Spodoptera</taxon>
    </lineage>
</organism>
<proteinExistence type="predicted"/>
<dbReference type="EMBL" id="ODYU01004422">
    <property type="protein sequence ID" value="SOQ44275.1"/>
    <property type="molecule type" value="Genomic_DNA"/>
</dbReference>
<reference evidence="2" key="1">
    <citation type="submission" date="2016-07" db="EMBL/GenBank/DDBJ databases">
        <authorList>
            <person name="Bretaudeau A."/>
        </authorList>
    </citation>
    <scope>NUCLEOTIDE SEQUENCE</scope>
    <source>
        <strain evidence="2">Rice</strain>
        <tissue evidence="2">Whole body</tissue>
    </source>
</reference>
<feature type="compositionally biased region" description="Polar residues" evidence="1">
    <location>
        <begin position="20"/>
        <end position="33"/>
    </location>
</feature>